<name>A0ACD3B445_9AGAR</name>
<protein>
    <submittedName>
        <fullName evidence="1">Uncharacterized protein</fullName>
    </submittedName>
</protein>
<evidence type="ECO:0000313" key="2">
    <source>
        <dbReference type="Proteomes" id="UP000308600"/>
    </source>
</evidence>
<proteinExistence type="predicted"/>
<dbReference type="EMBL" id="ML208285">
    <property type="protein sequence ID" value="TFK72406.1"/>
    <property type="molecule type" value="Genomic_DNA"/>
</dbReference>
<gene>
    <name evidence="1" type="ORF">BDN72DRAFT_957282</name>
</gene>
<organism evidence="1 2">
    <name type="scientific">Pluteus cervinus</name>
    <dbReference type="NCBI Taxonomy" id="181527"/>
    <lineage>
        <taxon>Eukaryota</taxon>
        <taxon>Fungi</taxon>
        <taxon>Dikarya</taxon>
        <taxon>Basidiomycota</taxon>
        <taxon>Agaricomycotina</taxon>
        <taxon>Agaricomycetes</taxon>
        <taxon>Agaricomycetidae</taxon>
        <taxon>Agaricales</taxon>
        <taxon>Pluteineae</taxon>
        <taxon>Pluteaceae</taxon>
        <taxon>Pluteus</taxon>
    </lineage>
</organism>
<evidence type="ECO:0000313" key="1">
    <source>
        <dbReference type="EMBL" id="TFK72406.1"/>
    </source>
</evidence>
<sequence>MNKREPYGGRTRKLVVALDVGTTFSGVSYCLLDPGQVPEIKGVTRFPYQELASADSKIPTVIWYDKDGNVREVGAGAMRDGVESIAAVEEWFKADLFKLHLSPKHLRRELKASAIPIPPLPPGKTIVDVFTDFLAYLYMCTKTFISEHHPNGPQLWRSVQSTVEIVLSHPNGWEYIEQDKMRRAAIRAGLVPDLDEGLKRVHFVTEGEASLHYCISNNLNTEGMKSGGRILVIDAGGGTVDISAYERRMEQGKQFYGEMYKAECHFQGSIFVTENAKKYLQILLKKSVLKDDLRYICEAFDKTTKPRFRTSTEFAVIKYGGPRDSDPDIGINNGQLILPGPQVAEFFKPSVDCIVKAILAHQQSILKASTVFLVGGFSASDWLFKSIRSQVESEGVTLCRPDGHTNKVVADGAVSWHLDRRVSSRVSKFTYGVKASENYSESDRQHLRRKSRSFRQFSGRICIPGLFTTILPKDTKVKEQQEFRYSYHVELEESDEKLIHREIICYRGSRNTPKWVDEDPDHFETICTLEADLTNMIKDHPPVKGPDDTYYYTFDYDIIILFGMTELVAQIAWEEKGEEKRGPVRIVYNAV</sequence>
<reference evidence="1 2" key="1">
    <citation type="journal article" date="2019" name="Nat. Ecol. Evol.">
        <title>Megaphylogeny resolves global patterns of mushroom evolution.</title>
        <authorList>
            <person name="Varga T."/>
            <person name="Krizsan K."/>
            <person name="Foldi C."/>
            <person name="Dima B."/>
            <person name="Sanchez-Garcia M."/>
            <person name="Sanchez-Ramirez S."/>
            <person name="Szollosi G.J."/>
            <person name="Szarkandi J.G."/>
            <person name="Papp V."/>
            <person name="Albert L."/>
            <person name="Andreopoulos W."/>
            <person name="Angelini C."/>
            <person name="Antonin V."/>
            <person name="Barry K.W."/>
            <person name="Bougher N.L."/>
            <person name="Buchanan P."/>
            <person name="Buyck B."/>
            <person name="Bense V."/>
            <person name="Catcheside P."/>
            <person name="Chovatia M."/>
            <person name="Cooper J."/>
            <person name="Damon W."/>
            <person name="Desjardin D."/>
            <person name="Finy P."/>
            <person name="Geml J."/>
            <person name="Haridas S."/>
            <person name="Hughes K."/>
            <person name="Justo A."/>
            <person name="Karasinski D."/>
            <person name="Kautmanova I."/>
            <person name="Kiss B."/>
            <person name="Kocsube S."/>
            <person name="Kotiranta H."/>
            <person name="LaButti K.M."/>
            <person name="Lechner B.E."/>
            <person name="Liimatainen K."/>
            <person name="Lipzen A."/>
            <person name="Lukacs Z."/>
            <person name="Mihaltcheva S."/>
            <person name="Morgado L.N."/>
            <person name="Niskanen T."/>
            <person name="Noordeloos M.E."/>
            <person name="Ohm R.A."/>
            <person name="Ortiz-Santana B."/>
            <person name="Ovrebo C."/>
            <person name="Racz N."/>
            <person name="Riley R."/>
            <person name="Savchenko A."/>
            <person name="Shiryaev A."/>
            <person name="Soop K."/>
            <person name="Spirin V."/>
            <person name="Szebenyi C."/>
            <person name="Tomsovsky M."/>
            <person name="Tulloss R.E."/>
            <person name="Uehling J."/>
            <person name="Grigoriev I.V."/>
            <person name="Vagvolgyi C."/>
            <person name="Papp T."/>
            <person name="Martin F.M."/>
            <person name="Miettinen O."/>
            <person name="Hibbett D.S."/>
            <person name="Nagy L.G."/>
        </authorList>
    </citation>
    <scope>NUCLEOTIDE SEQUENCE [LARGE SCALE GENOMIC DNA]</scope>
    <source>
        <strain evidence="1 2">NL-1719</strain>
    </source>
</reference>
<keyword evidence="2" id="KW-1185">Reference proteome</keyword>
<dbReference type="Proteomes" id="UP000308600">
    <property type="component" value="Unassembled WGS sequence"/>
</dbReference>
<accession>A0ACD3B445</accession>